<keyword evidence="9" id="KW-1185">Reference proteome</keyword>
<feature type="domain" description="Response regulatory" evidence="7">
    <location>
        <begin position="202"/>
        <end position="316"/>
    </location>
</feature>
<sequence>MDGADDRAANYTSEHPRPRADHPPMSLRTRLLILVIAAMLVPAILVGLRFLQNRANEIDAALANLAASANDIANDLGEKIQGTAQLHYGLARARDLDTRDKAAPRPGDYVMLAVKDTGSGMSREVLARAFEPFFTTKEVGKGTGLGLSMVYGFAQQSGGLVQTQSEPGQGSVVRLFFPRLATSPNEEPAAAERVAAPEGRETILVVEDDDMVRAYVENELKALGYRVITTSNGPAALDVLRRSGDIQLLFTDVVMPGGMFGPELARQAIQLRPGLKVLFTSGYSQDPVKTPDGIDARILTKPFRRKDLAAMLRAALSEPR</sequence>
<evidence type="ECO:0000259" key="6">
    <source>
        <dbReference type="PROSITE" id="PS50109"/>
    </source>
</evidence>
<evidence type="ECO:0000313" key="9">
    <source>
        <dbReference type="Proteomes" id="UP000807370"/>
    </source>
</evidence>
<organism evidence="8 9">
    <name type="scientific">Bradyrhizobium agreste</name>
    <dbReference type="NCBI Taxonomy" id="2751811"/>
    <lineage>
        <taxon>Bacteria</taxon>
        <taxon>Pseudomonadati</taxon>
        <taxon>Pseudomonadota</taxon>
        <taxon>Alphaproteobacteria</taxon>
        <taxon>Hyphomicrobiales</taxon>
        <taxon>Nitrobacteraceae</taxon>
        <taxon>Bradyrhizobium</taxon>
    </lineage>
</organism>
<evidence type="ECO:0000256" key="1">
    <source>
        <dbReference type="ARBA" id="ARBA00000085"/>
    </source>
</evidence>
<evidence type="ECO:0000259" key="7">
    <source>
        <dbReference type="PROSITE" id="PS50110"/>
    </source>
</evidence>
<dbReference type="EMBL" id="JACCHP010000007">
    <property type="protein sequence ID" value="MBH5398451.1"/>
    <property type="molecule type" value="Genomic_DNA"/>
</dbReference>
<dbReference type="Proteomes" id="UP000807370">
    <property type="component" value="Unassembled WGS sequence"/>
</dbReference>
<protein>
    <recommendedName>
        <fullName evidence="2">histidine kinase</fullName>
        <ecNumber evidence="2">2.7.13.3</ecNumber>
    </recommendedName>
</protein>
<dbReference type="InterPro" id="IPR036890">
    <property type="entry name" value="HATPase_C_sf"/>
</dbReference>
<dbReference type="InterPro" id="IPR001789">
    <property type="entry name" value="Sig_transdc_resp-reg_receiver"/>
</dbReference>
<dbReference type="SMART" id="SM00387">
    <property type="entry name" value="HATPase_c"/>
    <property type="match status" value="1"/>
</dbReference>
<dbReference type="PROSITE" id="PS50110">
    <property type="entry name" value="RESPONSE_REGULATORY"/>
    <property type="match status" value="1"/>
</dbReference>
<keyword evidence="5" id="KW-0812">Transmembrane</keyword>
<feature type="compositionally biased region" description="Basic and acidic residues" evidence="4">
    <location>
        <begin position="1"/>
        <end position="22"/>
    </location>
</feature>
<comment type="caution">
    <text evidence="8">The sequence shown here is derived from an EMBL/GenBank/DDBJ whole genome shotgun (WGS) entry which is preliminary data.</text>
</comment>
<name>A0ABS0PMN5_9BRAD</name>
<dbReference type="PANTHER" id="PTHR43065">
    <property type="entry name" value="SENSOR HISTIDINE KINASE"/>
    <property type="match status" value="1"/>
</dbReference>
<comment type="catalytic activity">
    <reaction evidence="1">
        <text>ATP + protein L-histidine = ADP + protein N-phospho-L-histidine.</text>
        <dbReference type="EC" id="2.7.13.3"/>
    </reaction>
</comment>
<dbReference type="SMART" id="SM00448">
    <property type="entry name" value="REC"/>
    <property type="match status" value="1"/>
</dbReference>
<dbReference type="SUPFAM" id="SSF52172">
    <property type="entry name" value="CheY-like"/>
    <property type="match status" value="1"/>
</dbReference>
<dbReference type="Gene3D" id="3.30.565.10">
    <property type="entry name" value="Histidine kinase-like ATPase, C-terminal domain"/>
    <property type="match status" value="1"/>
</dbReference>
<evidence type="ECO:0000256" key="5">
    <source>
        <dbReference type="SAM" id="Phobius"/>
    </source>
</evidence>
<dbReference type="InterPro" id="IPR011006">
    <property type="entry name" value="CheY-like_superfamily"/>
</dbReference>
<feature type="region of interest" description="Disordered" evidence="4">
    <location>
        <begin position="1"/>
        <end position="23"/>
    </location>
</feature>
<keyword evidence="5" id="KW-0472">Membrane</keyword>
<keyword evidence="3" id="KW-0597">Phosphoprotein</keyword>
<feature type="modified residue" description="4-aspartylphosphate" evidence="3">
    <location>
        <position position="252"/>
    </location>
</feature>
<dbReference type="EC" id="2.7.13.3" evidence="2"/>
<dbReference type="PRINTS" id="PR00344">
    <property type="entry name" value="BCTRLSENSOR"/>
</dbReference>
<dbReference type="SUPFAM" id="SSF55874">
    <property type="entry name" value="ATPase domain of HSP90 chaperone/DNA topoisomerase II/histidine kinase"/>
    <property type="match status" value="1"/>
</dbReference>
<gene>
    <name evidence="8" type="ORF">HZZ13_11700</name>
</gene>
<dbReference type="Pfam" id="PF00072">
    <property type="entry name" value="Response_reg"/>
    <property type="match status" value="1"/>
</dbReference>
<accession>A0ABS0PMN5</accession>
<evidence type="ECO:0000256" key="3">
    <source>
        <dbReference type="PROSITE-ProRule" id="PRU00169"/>
    </source>
</evidence>
<dbReference type="InterPro" id="IPR004358">
    <property type="entry name" value="Sig_transdc_His_kin-like_C"/>
</dbReference>
<dbReference type="InterPro" id="IPR005467">
    <property type="entry name" value="His_kinase_dom"/>
</dbReference>
<dbReference type="PROSITE" id="PS50109">
    <property type="entry name" value="HIS_KIN"/>
    <property type="match status" value="1"/>
</dbReference>
<dbReference type="InterPro" id="IPR003594">
    <property type="entry name" value="HATPase_dom"/>
</dbReference>
<dbReference type="Pfam" id="PF02518">
    <property type="entry name" value="HATPase_c"/>
    <property type="match status" value="1"/>
</dbReference>
<evidence type="ECO:0000256" key="2">
    <source>
        <dbReference type="ARBA" id="ARBA00012438"/>
    </source>
</evidence>
<evidence type="ECO:0000256" key="4">
    <source>
        <dbReference type="SAM" id="MobiDB-lite"/>
    </source>
</evidence>
<feature type="transmembrane region" description="Helical" evidence="5">
    <location>
        <begin position="31"/>
        <end position="51"/>
    </location>
</feature>
<reference evidence="8 9" key="1">
    <citation type="submission" date="2020-07" db="EMBL/GenBank/DDBJ databases">
        <title>Bradyrhizobium diversity isolated from nodules of indigenous legumes of Western Australia.</title>
        <authorList>
            <person name="Klepa M.S."/>
        </authorList>
    </citation>
    <scope>NUCLEOTIDE SEQUENCE [LARGE SCALE GENOMIC DNA]</scope>
    <source>
        <strain evidence="8 9">CNPSo 4010</strain>
    </source>
</reference>
<evidence type="ECO:0000313" key="8">
    <source>
        <dbReference type="EMBL" id="MBH5398451.1"/>
    </source>
</evidence>
<keyword evidence="5" id="KW-1133">Transmembrane helix</keyword>
<feature type="domain" description="Histidine kinase" evidence="6">
    <location>
        <begin position="57"/>
        <end position="181"/>
    </location>
</feature>
<dbReference type="PANTHER" id="PTHR43065:SF49">
    <property type="entry name" value="HISTIDINE KINASE"/>
    <property type="match status" value="1"/>
</dbReference>
<proteinExistence type="predicted"/>
<dbReference type="Gene3D" id="3.40.50.2300">
    <property type="match status" value="1"/>
</dbReference>